<reference evidence="3 4" key="1">
    <citation type="submission" date="2017-09" db="EMBL/GenBank/DDBJ databases">
        <title>Depth-based differentiation of microbial function through sediment-hosted aquifers and enrichment of novel symbionts in the deep terrestrial subsurface.</title>
        <authorList>
            <person name="Probst A.J."/>
            <person name="Ladd B."/>
            <person name="Jarett J.K."/>
            <person name="Geller-Mcgrath D.E."/>
            <person name="Sieber C.M."/>
            <person name="Emerson J.B."/>
            <person name="Anantharaman K."/>
            <person name="Thomas B.C."/>
            <person name="Malmstrom R."/>
            <person name="Stieglmeier M."/>
            <person name="Klingl A."/>
            <person name="Woyke T."/>
            <person name="Ryan C.M."/>
            <person name="Banfield J.F."/>
        </authorList>
    </citation>
    <scope>NUCLEOTIDE SEQUENCE [LARGE SCALE GENOMIC DNA]</scope>
    <source>
        <strain evidence="3">CG22_combo_CG10-13_8_21_14_all_39_12</strain>
    </source>
</reference>
<name>A0A2H0BEV7_UNCKA</name>
<dbReference type="Pfam" id="PF17773">
    <property type="entry name" value="UPF0176_N"/>
    <property type="match status" value="1"/>
</dbReference>
<dbReference type="InterPro" id="IPR020936">
    <property type="entry name" value="TrhO"/>
</dbReference>
<dbReference type="CDD" id="cd01518">
    <property type="entry name" value="RHOD_YceA"/>
    <property type="match status" value="1"/>
</dbReference>
<evidence type="ECO:0000313" key="4">
    <source>
        <dbReference type="Proteomes" id="UP000228495"/>
    </source>
</evidence>
<dbReference type="HAMAP" id="MF_00469">
    <property type="entry name" value="TrhO"/>
    <property type="match status" value="1"/>
</dbReference>
<keyword evidence="1" id="KW-0819">tRNA processing</keyword>
<evidence type="ECO:0000256" key="1">
    <source>
        <dbReference type="HAMAP-Rule" id="MF_00469"/>
    </source>
</evidence>
<dbReference type="AlphaFoldDB" id="A0A2H0BEV7"/>
<protein>
    <recommendedName>
        <fullName evidence="1">tRNA uridine(34) hydroxylase</fullName>
        <ecNumber evidence="1">1.14.-.-</ecNumber>
    </recommendedName>
    <alternativeName>
        <fullName evidence="1">tRNA hydroxylation protein O</fullName>
    </alternativeName>
</protein>
<comment type="caution">
    <text evidence="3">The sequence shown here is derived from an EMBL/GenBank/DDBJ whole genome shotgun (WGS) entry which is preliminary data.</text>
</comment>
<dbReference type="PROSITE" id="PS50206">
    <property type="entry name" value="RHODANESE_3"/>
    <property type="match status" value="1"/>
</dbReference>
<dbReference type="PANTHER" id="PTHR43268:SF3">
    <property type="entry name" value="RHODANESE-LIKE DOMAIN-CONTAINING PROTEIN 7-RELATED"/>
    <property type="match status" value="1"/>
</dbReference>
<keyword evidence="1" id="KW-0560">Oxidoreductase</keyword>
<dbReference type="GO" id="GO:0006400">
    <property type="term" value="P:tRNA modification"/>
    <property type="evidence" value="ECO:0007669"/>
    <property type="project" value="UniProtKB-UniRule"/>
</dbReference>
<evidence type="ECO:0000259" key="2">
    <source>
        <dbReference type="PROSITE" id="PS50206"/>
    </source>
</evidence>
<dbReference type="Proteomes" id="UP000228495">
    <property type="component" value="Unassembled WGS sequence"/>
</dbReference>
<feature type="domain" description="Rhodanese" evidence="2">
    <location>
        <begin position="125"/>
        <end position="218"/>
    </location>
</feature>
<dbReference type="Gene3D" id="3.30.70.100">
    <property type="match status" value="1"/>
</dbReference>
<accession>A0A2H0BEV7</accession>
<dbReference type="PANTHER" id="PTHR43268">
    <property type="entry name" value="THIOSULFATE SULFURTRANSFERASE/RHODANESE-LIKE DOMAIN-CONTAINING PROTEIN 2"/>
    <property type="match status" value="1"/>
</dbReference>
<dbReference type="InterPro" id="IPR001763">
    <property type="entry name" value="Rhodanese-like_dom"/>
</dbReference>
<comment type="function">
    <text evidence="1">Catalyzes oxygen-dependent 5-hydroxyuridine (ho5U) modification at position 34 in tRNAs.</text>
</comment>
<evidence type="ECO:0000313" key="3">
    <source>
        <dbReference type="EMBL" id="PIP56119.1"/>
    </source>
</evidence>
<dbReference type="SUPFAM" id="SSF52821">
    <property type="entry name" value="Rhodanese/Cell cycle control phosphatase"/>
    <property type="match status" value="1"/>
</dbReference>
<comment type="catalytic activity">
    <reaction evidence="1">
        <text>uridine(34) in tRNA + AH2 + O2 = 5-hydroxyuridine(34) in tRNA + A + H2O</text>
        <dbReference type="Rhea" id="RHEA:64224"/>
        <dbReference type="Rhea" id="RHEA-COMP:11727"/>
        <dbReference type="Rhea" id="RHEA-COMP:13381"/>
        <dbReference type="ChEBI" id="CHEBI:13193"/>
        <dbReference type="ChEBI" id="CHEBI:15377"/>
        <dbReference type="ChEBI" id="CHEBI:15379"/>
        <dbReference type="ChEBI" id="CHEBI:17499"/>
        <dbReference type="ChEBI" id="CHEBI:65315"/>
        <dbReference type="ChEBI" id="CHEBI:136877"/>
    </reaction>
</comment>
<dbReference type="Pfam" id="PF00581">
    <property type="entry name" value="Rhodanese"/>
    <property type="match status" value="1"/>
</dbReference>
<comment type="similarity">
    <text evidence="1">Belongs to the TrhO family.</text>
</comment>
<dbReference type="EMBL" id="PCSU01000085">
    <property type="protein sequence ID" value="PIP56119.1"/>
    <property type="molecule type" value="Genomic_DNA"/>
</dbReference>
<sequence length="292" mass="33405">MIKILLYYTYAPIENPEQLVKLQKSVCERLEIKGRILIATEGINGTISGQEQALDQYMAEAMSYPGLADIEWKISDGPEEAFPRLRVVVRDEIVTLGLKKQNADVHLNNKAHYIEPNELLSLYENNDEFTIIDARNEYEARIGKFKNALTPDINSFREFPEFVKSIEHLKDKPVVTYCTGGIRCEKASAYMREQGFTDVRQLHGGIHRYSTETGGKNFEGEMYIFDSRIHTPVNSVNPSVISECIHCRTKVSRYINCCNVTCNKQIIICEDCDKKFEGGCSVYCQQNSRYKN</sequence>
<proteinExistence type="inferred from homology"/>
<dbReference type="SMART" id="SM00450">
    <property type="entry name" value="RHOD"/>
    <property type="match status" value="1"/>
</dbReference>
<dbReference type="NCBIfam" id="NF001135">
    <property type="entry name" value="PRK00142.1-3"/>
    <property type="match status" value="1"/>
</dbReference>
<gene>
    <name evidence="1" type="primary">trhO</name>
    <name evidence="3" type="ORF">COX05_04760</name>
</gene>
<dbReference type="InterPro" id="IPR036873">
    <property type="entry name" value="Rhodanese-like_dom_sf"/>
</dbReference>
<dbReference type="InterPro" id="IPR022111">
    <property type="entry name" value="Rhodanese_C"/>
</dbReference>
<dbReference type="EC" id="1.14.-.-" evidence="1"/>
<dbReference type="GO" id="GO:0016705">
    <property type="term" value="F:oxidoreductase activity, acting on paired donors, with incorporation or reduction of molecular oxygen"/>
    <property type="evidence" value="ECO:0007669"/>
    <property type="project" value="UniProtKB-UniRule"/>
</dbReference>
<dbReference type="Pfam" id="PF12368">
    <property type="entry name" value="Rhodanese_C"/>
    <property type="match status" value="1"/>
</dbReference>
<organism evidence="3 4">
    <name type="scientific">candidate division WWE3 bacterium CG22_combo_CG10-13_8_21_14_all_39_12</name>
    <dbReference type="NCBI Taxonomy" id="1975094"/>
    <lineage>
        <taxon>Bacteria</taxon>
        <taxon>Katanobacteria</taxon>
    </lineage>
</organism>
<dbReference type="Gene3D" id="3.40.250.10">
    <property type="entry name" value="Rhodanese-like domain"/>
    <property type="match status" value="1"/>
</dbReference>
<dbReference type="InterPro" id="IPR040503">
    <property type="entry name" value="TRHO_N"/>
</dbReference>